<evidence type="ECO:0000256" key="6">
    <source>
        <dbReference type="ARBA" id="ARBA00023136"/>
    </source>
</evidence>
<keyword evidence="7 8" id="KW-0131">Cell cycle</keyword>
<name>G5JM02_9STAP</name>
<feature type="transmembrane region" description="Helical" evidence="8">
    <location>
        <begin position="153"/>
        <end position="173"/>
    </location>
</feature>
<feature type="compositionally biased region" description="Basic residues" evidence="9">
    <location>
        <begin position="23"/>
        <end position="35"/>
    </location>
</feature>
<dbReference type="OrthoDB" id="1819027at2"/>
<accession>G5JM02</accession>
<evidence type="ECO:0000313" key="11">
    <source>
        <dbReference type="EMBL" id="EHJ06783.1"/>
    </source>
</evidence>
<dbReference type="InterPro" id="IPR005548">
    <property type="entry name" value="Cell_div_FtsQ/DivIB_C"/>
</dbReference>
<comment type="subcellular location">
    <subcellularLocation>
        <location evidence="8">Cell membrane</location>
        <topology evidence="8">Single-pass type II membrane protein</topology>
    </subcellularLocation>
    <subcellularLocation>
        <location evidence="1">Membrane</location>
    </subcellularLocation>
    <text evidence="8">Localizes to the division septum.</text>
</comment>
<evidence type="ECO:0000256" key="7">
    <source>
        <dbReference type="ARBA" id="ARBA00023306"/>
    </source>
</evidence>
<dbReference type="HAMAP" id="MF_00912">
    <property type="entry name" value="DivIB"/>
    <property type="match status" value="1"/>
</dbReference>
<reference evidence="11 12" key="1">
    <citation type="journal article" date="2012" name="BMC Genomics">
        <title>Comparative genomic analysis of the genus Staphylococcus including Staphylococcus aureus and its newly described sister species Staphylococcus simiae.</title>
        <authorList>
            <person name="Suzuki H."/>
            <person name="Lefebure T."/>
            <person name="Pavinski Bitar P."/>
            <person name="Stanhope M.J."/>
        </authorList>
    </citation>
    <scope>NUCLEOTIDE SEQUENCE [LARGE SCALE GENOMIC DNA]</scope>
    <source>
        <strain evidence="11 12">CCM 7213</strain>
    </source>
</reference>
<dbReference type="PROSITE" id="PS51779">
    <property type="entry name" value="POTRA"/>
    <property type="match status" value="1"/>
</dbReference>
<keyword evidence="3 8" id="KW-0132">Cell division</keyword>
<evidence type="ECO:0000313" key="12">
    <source>
        <dbReference type="Proteomes" id="UP000005413"/>
    </source>
</evidence>
<evidence type="ECO:0000256" key="4">
    <source>
        <dbReference type="ARBA" id="ARBA00022692"/>
    </source>
</evidence>
<dbReference type="InterPro" id="IPR034746">
    <property type="entry name" value="POTRA"/>
</dbReference>
<dbReference type="Pfam" id="PF03799">
    <property type="entry name" value="FtsQ_DivIB_C"/>
    <property type="match status" value="1"/>
</dbReference>
<keyword evidence="12" id="KW-1185">Reference proteome</keyword>
<dbReference type="AlphaFoldDB" id="G5JM02"/>
<feature type="region of interest" description="Disordered" evidence="9">
    <location>
        <begin position="110"/>
        <end position="135"/>
    </location>
</feature>
<keyword evidence="6 8" id="KW-0472">Membrane</keyword>
<evidence type="ECO:0000259" key="10">
    <source>
        <dbReference type="PROSITE" id="PS51779"/>
    </source>
</evidence>
<feature type="compositionally biased region" description="Basic and acidic residues" evidence="9">
    <location>
        <begin position="118"/>
        <end position="128"/>
    </location>
</feature>
<protein>
    <recommendedName>
        <fullName evidence="8">Cell division protein DivIB</fullName>
    </recommendedName>
</protein>
<evidence type="ECO:0000256" key="8">
    <source>
        <dbReference type="HAMAP-Rule" id="MF_00912"/>
    </source>
</evidence>
<evidence type="ECO:0000256" key="5">
    <source>
        <dbReference type="ARBA" id="ARBA00022989"/>
    </source>
</evidence>
<comment type="function">
    <text evidence="8">Cell division protein that may be involved in stabilizing or promoting the assembly of the division complex.</text>
</comment>
<dbReference type="PANTHER" id="PTHR37820:SF1">
    <property type="entry name" value="CELL DIVISION PROTEIN FTSQ"/>
    <property type="match status" value="1"/>
</dbReference>
<organism evidence="11 12">
    <name type="scientific">Staphylococcus simiae CCM 7213 = CCUG 51256</name>
    <dbReference type="NCBI Taxonomy" id="911238"/>
    <lineage>
        <taxon>Bacteria</taxon>
        <taxon>Bacillati</taxon>
        <taxon>Bacillota</taxon>
        <taxon>Bacilli</taxon>
        <taxon>Bacillales</taxon>
        <taxon>Staphylococcaceae</taxon>
        <taxon>Staphylococcus</taxon>
    </lineage>
</organism>
<comment type="caution">
    <text evidence="11">The sequence shown here is derived from an EMBL/GenBank/DDBJ whole genome shotgun (WGS) entry which is preliminary data.</text>
</comment>
<dbReference type="InterPro" id="IPR050487">
    <property type="entry name" value="FtsQ_DivIB"/>
</dbReference>
<keyword evidence="4 8" id="KW-0812">Transmembrane</keyword>
<dbReference type="Proteomes" id="UP000005413">
    <property type="component" value="Unassembled WGS sequence"/>
</dbReference>
<dbReference type="Gene3D" id="3.10.20.310">
    <property type="entry name" value="membrane protein fhac"/>
    <property type="match status" value="1"/>
</dbReference>
<feature type="region of interest" description="Disordered" evidence="9">
    <location>
        <begin position="378"/>
        <end position="421"/>
    </location>
</feature>
<feature type="region of interest" description="Disordered" evidence="9">
    <location>
        <begin position="68"/>
        <end position="96"/>
    </location>
</feature>
<sequence length="421" mass="47993">MDDKPNNDQQSNNGNDEMELFRRNKSKKRRQRKRQLSSEGDSHSVASRDVEEKFDEDLYLINKDFKQHESNEAQEDSSEDIKSSDLNHQQGVSNESDDIAEELQDNFDEHQTNSSHLTDVKNNKDKKQSKVTHITPLTLEEKRKIRRRRQRRIQYSIITLLILLIAIILIYMFSPLSKISHVNISGNQHVSTSQVNKILNVDSNSRMYTYSKRKAIENLKDNPLIKDAEISKKLPNTLNVTIHENSIVALVKVKGKYVPLLESGKTLKTTDDVKINDVPIIDGFKGDKEDDIIKALSEMSQTTRQYIAEVTYAPNKNKQNRIELFTTDGLQVVGDISTIANKMKYYPQMSQSLSRDTSGNLKTKGYIDLSVGASFIPYHGNTSQQSESDKNVNKSSQAESQAKEELQNVLNKINDSSKKNN</sequence>
<feature type="compositionally biased region" description="Basic and acidic residues" evidence="9">
    <location>
        <begin position="40"/>
        <end position="51"/>
    </location>
</feature>
<keyword evidence="5 8" id="KW-1133">Transmembrane helix</keyword>
<dbReference type="GO" id="GO:0005886">
    <property type="term" value="C:plasma membrane"/>
    <property type="evidence" value="ECO:0007669"/>
    <property type="project" value="UniProtKB-SubCell"/>
</dbReference>
<dbReference type="Gene3D" id="3.40.50.10960">
    <property type="match status" value="1"/>
</dbReference>
<dbReference type="PATRIC" id="fig|911238.3.peg.2230"/>
<dbReference type="PANTHER" id="PTHR37820">
    <property type="entry name" value="CELL DIVISION PROTEIN DIVIB"/>
    <property type="match status" value="1"/>
</dbReference>
<dbReference type="GO" id="GO:0032153">
    <property type="term" value="C:cell division site"/>
    <property type="evidence" value="ECO:0007669"/>
    <property type="project" value="UniProtKB-UniRule"/>
</dbReference>
<evidence type="ECO:0000256" key="1">
    <source>
        <dbReference type="ARBA" id="ARBA00004370"/>
    </source>
</evidence>
<dbReference type="Pfam" id="PF08478">
    <property type="entry name" value="POTRA_1"/>
    <property type="match status" value="1"/>
</dbReference>
<dbReference type="InterPro" id="IPR013685">
    <property type="entry name" value="POTRA_FtsQ_type"/>
</dbReference>
<gene>
    <name evidence="8" type="primary">divIB</name>
    <name evidence="11" type="ORF">SS7213T_12617</name>
</gene>
<dbReference type="EMBL" id="AEUN01000548">
    <property type="protein sequence ID" value="EHJ06783.1"/>
    <property type="molecule type" value="Genomic_DNA"/>
</dbReference>
<dbReference type="InterPro" id="IPR026580">
    <property type="entry name" value="DivIB"/>
</dbReference>
<evidence type="ECO:0000256" key="3">
    <source>
        <dbReference type="ARBA" id="ARBA00022618"/>
    </source>
</evidence>
<keyword evidence="2 8" id="KW-1003">Cell membrane</keyword>
<feature type="domain" description="POTRA" evidence="10">
    <location>
        <begin position="177"/>
        <end position="245"/>
    </location>
</feature>
<proteinExistence type="inferred from homology"/>
<evidence type="ECO:0000256" key="2">
    <source>
        <dbReference type="ARBA" id="ARBA00022475"/>
    </source>
</evidence>
<feature type="region of interest" description="Disordered" evidence="9">
    <location>
        <begin position="1"/>
        <end position="53"/>
    </location>
</feature>
<evidence type="ECO:0000256" key="9">
    <source>
        <dbReference type="SAM" id="MobiDB-lite"/>
    </source>
</evidence>
<dbReference type="GO" id="GO:0043093">
    <property type="term" value="P:FtsZ-dependent cytokinesis"/>
    <property type="evidence" value="ECO:0007669"/>
    <property type="project" value="UniProtKB-UniRule"/>
</dbReference>
<comment type="similarity">
    <text evidence="8">Belongs to the FtsQ/DivIB family. DivIB subfamily.</text>
</comment>